<evidence type="ECO:0000313" key="3">
    <source>
        <dbReference type="Proteomes" id="UP001642409"/>
    </source>
</evidence>
<name>A0AA86R2G2_9EUKA</name>
<dbReference type="AlphaFoldDB" id="A0AA86R2G2"/>
<protein>
    <submittedName>
        <fullName evidence="2">Hypothetical_protein</fullName>
    </submittedName>
</protein>
<gene>
    <name evidence="2" type="ORF">HINF_LOCUS17581</name>
    <name evidence="1" type="ORF">HINF_LOCUS55663</name>
</gene>
<evidence type="ECO:0000313" key="1">
    <source>
        <dbReference type="EMBL" id="CAI9968018.1"/>
    </source>
</evidence>
<dbReference type="Proteomes" id="UP001642409">
    <property type="component" value="Unassembled WGS sequence"/>
</dbReference>
<sequence>MSQYSYQISATTKQIMMQTQFEAQDDIREQHRIPEISESLKLELDRHVILFQELVDCKLCIFEQIGDLYFNQPFSYSFQISPPHPMSSTYNWMQITSQKSYSSKTALYPLINDKPHF</sequence>
<accession>A0AA86R2G2</accession>
<evidence type="ECO:0000313" key="2">
    <source>
        <dbReference type="EMBL" id="CAL6001735.1"/>
    </source>
</evidence>
<organism evidence="1">
    <name type="scientific">Hexamita inflata</name>
    <dbReference type="NCBI Taxonomy" id="28002"/>
    <lineage>
        <taxon>Eukaryota</taxon>
        <taxon>Metamonada</taxon>
        <taxon>Diplomonadida</taxon>
        <taxon>Hexamitidae</taxon>
        <taxon>Hexamitinae</taxon>
        <taxon>Hexamita</taxon>
    </lineage>
</organism>
<dbReference type="EMBL" id="CATOUU010001031">
    <property type="protein sequence ID" value="CAI9968018.1"/>
    <property type="molecule type" value="Genomic_DNA"/>
</dbReference>
<reference evidence="1" key="1">
    <citation type="submission" date="2023-06" db="EMBL/GenBank/DDBJ databases">
        <authorList>
            <person name="Kurt Z."/>
        </authorList>
    </citation>
    <scope>NUCLEOTIDE SEQUENCE</scope>
</reference>
<dbReference type="EMBL" id="CAXDID020000044">
    <property type="protein sequence ID" value="CAL6001735.1"/>
    <property type="molecule type" value="Genomic_DNA"/>
</dbReference>
<comment type="caution">
    <text evidence="1">The sequence shown here is derived from an EMBL/GenBank/DDBJ whole genome shotgun (WGS) entry which is preliminary data.</text>
</comment>
<proteinExistence type="predicted"/>
<keyword evidence="3" id="KW-1185">Reference proteome</keyword>
<reference evidence="2 3" key="2">
    <citation type="submission" date="2024-07" db="EMBL/GenBank/DDBJ databases">
        <authorList>
            <person name="Akdeniz Z."/>
        </authorList>
    </citation>
    <scope>NUCLEOTIDE SEQUENCE [LARGE SCALE GENOMIC DNA]</scope>
</reference>